<keyword evidence="2" id="KW-1185">Reference proteome</keyword>
<dbReference type="Proteomes" id="UP001231649">
    <property type="component" value="Chromosome 8"/>
</dbReference>
<evidence type="ECO:0000313" key="2">
    <source>
        <dbReference type="Proteomes" id="UP001231649"/>
    </source>
</evidence>
<accession>A0ACC2QT87</accession>
<reference evidence="1" key="1">
    <citation type="submission" date="2023-03" db="EMBL/GenBank/DDBJ databases">
        <title>Chromosome-level genomes of two armyworms, Mythimna separata and Mythimna loreyi, provide insights into the biosynthesis and reception of sex pheromones.</title>
        <authorList>
            <person name="Zhao H."/>
        </authorList>
    </citation>
    <scope>NUCLEOTIDE SEQUENCE</scope>
    <source>
        <strain evidence="1">BeijingLab</strain>
    </source>
</reference>
<sequence length="360" mass="40623">MRNSIVVGFFYIFFSIVLLTDAKDAKDVKVAKDAKEEVDKVIEDEITQKLSDDLLQSLERKFQVDLQKSVDMVLMKIKLLLKNGTLHIQDRLGELQEMIDVIKSHGEKELEVCLQKKQNETSGLAEKALHQMVVCGYALIGHDPAQAVHSVLALKNMIRTGIKPIYEQKKEVYGLLKVCGHDHDTLKKVIKCVISKSPIIKSAMMDVTSKLIDGVVSLTKLMAHGAMHEACLIEVIRNIEDEAFVLVEDVRVCVYNNNTFIQDAKAYYKANNATVLDITRKEKDKLNETTAKIETLEKVKSAVPEKTEDVKQMKALIRRMLNVDKGKEIDATFKDKLTKLTQDLTAVDANEIVKKIKVDK</sequence>
<name>A0ACC2QT87_9NEOP</name>
<gene>
    <name evidence="1" type="ORF">PYW08_016139</name>
</gene>
<evidence type="ECO:0000313" key="1">
    <source>
        <dbReference type="EMBL" id="KAJ8724665.1"/>
    </source>
</evidence>
<comment type="caution">
    <text evidence="1">The sequence shown here is derived from an EMBL/GenBank/DDBJ whole genome shotgun (WGS) entry which is preliminary data.</text>
</comment>
<protein>
    <submittedName>
        <fullName evidence="1">Uncharacterized protein</fullName>
    </submittedName>
</protein>
<dbReference type="EMBL" id="CM056784">
    <property type="protein sequence ID" value="KAJ8724665.1"/>
    <property type="molecule type" value="Genomic_DNA"/>
</dbReference>
<organism evidence="1 2">
    <name type="scientific">Mythimna loreyi</name>
    <dbReference type="NCBI Taxonomy" id="667449"/>
    <lineage>
        <taxon>Eukaryota</taxon>
        <taxon>Metazoa</taxon>
        <taxon>Ecdysozoa</taxon>
        <taxon>Arthropoda</taxon>
        <taxon>Hexapoda</taxon>
        <taxon>Insecta</taxon>
        <taxon>Pterygota</taxon>
        <taxon>Neoptera</taxon>
        <taxon>Endopterygota</taxon>
        <taxon>Lepidoptera</taxon>
        <taxon>Glossata</taxon>
        <taxon>Ditrysia</taxon>
        <taxon>Noctuoidea</taxon>
        <taxon>Noctuidae</taxon>
        <taxon>Noctuinae</taxon>
        <taxon>Hadenini</taxon>
        <taxon>Mythimna</taxon>
    </lineage>
</organism>
<proteinExistence type="predicted"/>